<dbReference type="Pfam" id="PF07691">
    <property type="entry name" value="PA14"/>
    <property type="match status" value="1"/>
</dbReference>
<dbReference type="NCBIfam" id="NF033679">
    <property type="entry name" value="DNRLRE_dom"/>
    <property type="match status" value="1"/>
</dbReference>
<feature type="domain" description="PA14" evidence="1">
    <location>
        <begin position="2190"/>
        <end position="2340"/>
    </location>
</feature>
<evidence type="ECO:0000313" key="2">
    <source>
        <dbReference type="EMBL" id="OQP44219.1"/>
    </source>
</evidence>
<comment type="caution">
    <text evidence="2">The sequence shown here is derived from an EMBL/GenBank/DDBJ whole genome shotgun (WGS) entry which is preliminary data.</text>
</comment>
<dbReference type="InterPro" id="IPR011658">
    <property type="entry name" value="PA14_dom"/>
</dbReference>
<sequence length="2533" mass="281353">MLQSLARNHKTITWFLVTLFYLQLVAPLVSRANTLAYAPFHGSYDAGTRERTPEPGMPSKNTNVQKASAISVADIKVKKVNSPAHVKGVATTGPTQPEVQSFQSVNSNNLVDPFSGDFSYNIPLLDVGGYPVNLHYQSGITMDQEASWVGLGWNINPGAISRNMRGLPDDFKGVEKIEKTVYIKPNRTIGGVVGKGVEIFGGPVNIGNDVSVSVFHNTYKGWGLQTARNVSVGIGVGAKGSLSAGLSVANNTQNGTDISPSMGFQLGSKENTLQGSINIGTNYNTRTGIQNLQITGQMRAQVNATNNVRLADPGLGRFSTSISFSRPSYTPTISIPYNSQGWSFRLKGGTEGMGAFTYQHIQGYMSTQEVKAPVLSLPAYGYLFYEKANKNPNVLLDFNREKDVTWTDNSPNIAVPIYTYDTWSISGEGTGGMFRAYRNDIGYMYDHRMVTTSDNYNIGADIGFGDILKAGLDYQQIDAYTKNNAWLGDNDLVGVIPFRSADTTFENVYFKNPGEKTAADKVYQQALGGDNLMRVDLAAGNNNKVVTATSQLSLFKNGRATGKISFDANTLRKQRDKRSQVISYLNAREAAEVGLDKVIKNYGINSFPVSGCAGFTPIQRYDSVNRLEHHVSEISVLNADGRRYVYGVPVYNRQQVDVTMATDPGDNSTGLVGYTPGLENYPGNDKGKDGYVNREVLPAYSHSFLLSGILSGDYVDLTGDGITEDDMGDAVKFNYSEVYGLDDAYQWRAPYDLKKASYNEGLKTDSRDKKGSYSYGKREVWYLNSVESKTMIATFVLDADRKDGYGVIDENGGQGAQKLYKLKEINLYTKADFKKNGANARPIKTVHFEYSYELCRKNPGSVTDSGKLTLKKIWFSYNNNFKGKRNPYVFTYGGPNPDFTLKSADRWGNYKDGSANPGNPGQVLTNADYPYTLQPGTNNWTESQANNVAAPWTLNEVKLPSGGRLKVTYESDDYAYVQNKRAMQFFTIKGFGESETAAPKSKLYQSNGDYPVVFVKVTDPVNDKSEITRKYLDGVSQLYMKMAVDMPGDNWGRGYELVPCYADIEDYGVTADRQVIWIRVKAISAGKSPMAMAAIQFMRLNLPSKAYPFSEPGDKIDIRAAVNMVINVSSLVVNLLKEAGFDNKVRNSNKCNNVELDKSFVRLDNPIYKKFGGGLRVNKTEIFDNWGNMTAKTGKQQDSAVYGQTYTYTDTVLINGVETGISSGVASYEPMIGGDENPFHVPAKVYSEKVGAMAPTNYMYTEEPFAETFFPGPSVGYSKIRVQTIHRDKKSANGFDETEFYTTRDFPTVVEYTPIDNDSKKPYKTPISNPFFFSALTCVTLSQGFKIELNDMNGKPKSQSAYAQNDPANPISYTYNYYRLENDNAGQPKLSNTVAIADSANGKIDMNGIIGKDVEVMVDVREQTSTTSSANVEGNLDLIGWGPATIPIISIIPLFNGETNRYRAVSVLKIVNRYGILDSVIHFEKGSRVTTRNLVYDGETGDVLLSQTNNEFDDPLYNFSYPAHWAYDGMGAAYTNIGTILNDVHFRKGILFSSSNARMPANRYFKSGDELLVLGYDKRNGSDDHCAADYYLFDRSQGRAYKKIWAIDASRGKQQQNGIYFIDEWGVPYSCDSSDIRVIRSGKRNLAGITVGSITSLQTPIKVDNGIPRFIIDTATHVIAANAGRFKDMWAVDSTIFRKDTTVIATHRMVPIPITIPADDYYALQNYKGEGNNADNNVFPAVNDINMFEASAYDNGTGSWDREYRSFLRFNMNTIPQGALITAATLRLYGNQDAPDVNDNETNKSWIEHLNSGWVKEVINTATTDEAKRYAYYYYWDNPEPVDPDPNSKVLLPETPHGQEIVRNETIDITPMARNMLHDLYADGNAPVIRIRLDGAGDGKKLLSRMTYNSNLNCQTQTQTFARAEAAIPVNSCMPTIDINYFPPCAGGSQPYYLDTPPLGADDNTPGGGYYCNLSPVNTYVCRPNINDTAVNPYRLGLLGNWRMDRAYTYYGNRMQADPAVATDIRTDGVIKDFATYWTFNDNALTGASTDTSRWVWNSELARFNNKGYEIENHDPLDRYNSGQYGYNQTLPVAVAQNAKNREIAFDGFEDYGYTTDDCIKCVLNRHIDLGKDANLVDTVSHTGLYSRRVNGNEVGYATFNIGTPDEVKDAPELSMKEDSVPLVSTNIHGDGQGLTVTYGSFYDTGPNPGRNNWTSLGTGQVDFQSPQLGLCCTEDMNFRWRGYVQPRYTGTYTFYCTADDIMTAYITVNGTRIHLTDSSAVEVFEGHSYSQAYPTKTVLLQAGELYYIEVNGVQNHGNFQFQMQWESANQAREVMPPSQLYTEGTDIAAVKNRTIIRDTTWCVKFNNPTGTHLTHKRFSPIQGQKVVVSAWVKQDQPCISGGYYNAAVGLAFDNNTGTNYFNFTPTGNIIEGWQRIEDTLTIPKGATTMTMNLRATSGTPVFFDDIRVQPFNANMKSFVYNPVNLRLMAELDENNYATFYEYDDEGTLIRVKKETEKGIKTIRETRSALLKE</sequence>
<gene>
    <name evidence="2" type="ORF">A4D02_35580</name>
</gene>
<dbReference type="RefSeq" id="WP_014219122.1">
    <property type="nucleotide sequence ID" value="NZ_LWBO01000029.1"/>
</dbReference>
<dbReference type="EMBL" id="LWBO01000029">
    <property type="protein sequence ID" value="OQP44219.1"/>
    <property type="molecule type" value="Genomic_DNA"/>
</dbReference>
<protein>
    <recommendedName>
        <fullName evidence="1">PA14 domain-containing protein</fullName>
    </recommendedName>
</protein>
<dbReference type="SMART" id="SM00758">
    <property type="entry name" value="PA14"/>
    <property type="match status" value="1"/>
</dbReference>
<proteinExistence type="predicted"/>
<dbReference type="Proteomes" id="UP000192277">
    <property type="component" value="Unassembled WGS sequence"/>
</dbReference>
<evidence type="ECO:0000313" key="3">
    <source>
        <dbReference type="Proteomes" id="UP000192277"/>
    </source>
</evidence>
<name>A0ABX3NSY9_9BACT</name>
<keyword evidence="3" id="KW-1185">Reference proteome</keyword>
<dbReference type="SUPFAM" id="SSF56988">
    <property type="entry name" value="Anthrax protective antigen"/>
    <property type="match status" value="1"/>
</dbReference>
<accession>A0ABX3NSY9</accession>
<reference evidence="2 3" key="1">
    <citation type="submission" date="2016-04" db="EMBL/GenBank/DDBJ databases">
        <authorList>
            <person name="Chen L."/>
            <person name="Zhuang W."/>
            <person name="Wang G."/>
        </authorList>
    </citation>
    <scope>NUCLEOTIDE SEQUENCE [LARGE SCALE GENOMIC DNA]</scope>
    <source>
        <strain evidence="3">GR20</strain>
    </source>
</reference>
<evidence type="ECO:0000259" key="1">
    <source>
        <dbReference type="PROSITE" id="PS51820"/>
    </source>
</evidence>
<organism evidence="2 3">
    <name type="scientific">Niastella koreensis</name>
    <dbReference type="NCBI Taxonomy" id="354356"/>
    <lineage>
        <taxon>Bacteria</taxon>
        <taxon>Pseudomonadati</taxon>
        <taxon>Bacteroidota</taxon>
        <taxon>Chitinophagia</taxon>
        <taxon>Chitinophagales</taxon>
        <taxon>Chitinophagaceae</taxon>
        <taxon>Niastella</taxon>
    </lineage>
</organism>
<dbReference type="PROSITE" id="PS51820">
    <property type="entry name" value="PA14"/>
    <property type="match status" value="1"/>
</dbReference>
<dbReference type="InterPro" id="IPR037524">
    <property type="entry name" value="PA14/GLEYA"/>
</dbReference>
<dbReference type="Gene3D" id="3.90.182.10">
    <property type="entry name" value="Toxin - Anthrax Protective Antigen,domain 1"/>
    <property type="match status" value="1"/>
</dbReference>